<evidence type="ECO:0000259" key="10">
    <source>
        <dbReference type="Pfam" id="PF01094"/>
    </source>
</evidence>
<proteinExistence type="predicted"/>
<evidence type="ECO:0000256" key="5">
    <source>
        <dbReference type="ARBA" id="ARBA00023136"/>
    </source>
</evidence>
<dbReference type="InterPro" id="IPR001828">
    <property type="entry name" value="ANF_lig-bd_rcpt"/>
</dbReference>
<dbReference type="SUPFAM" id="SSF53822">
    <property type="entry name" value="Periplasmic binding protein-like I"/>
    <property type="match status" value="1"/>
</dbReference>
<dbReference type="Gene3D" id="3.40.50.2300">
    <property type="match status" value="2"/>
</dbReference>
<dbReference type="PANTHER" id="PTHR10519:SF20">
    <property type="entry name" value="G-PROTEIN COUPLED RECEPTOR 156-RELATED"/>
    <property type="match status" value="1"/>
</dbReference>
<evidence type="ECO:0000256" key="3">
    <source>
        <dbReference type="ARBA" id="ARBA00022989"/>
    </source>
</evidence>
<reference evidence="11" key="1">
    <citation type="submission" date="2023-03" db="EMBL/GenBank/DDBJ databases">
        <authorList>
            <person name="Steffen K."/>
            <person name="Cardenas P."/>
        </authorList>
    </citation>
    <scope>NUCLEOTIDE SEQUENCE</scope>
</reference>
<evidence type="ECO:0000256" key="7">
    <source>
        <dbReference type="ARBA" id="ARBA00023180"/>
    </source>
</evidence>
<evidence type="ECO:0000256" key="1">
    <source>
        <dbReference type="ARBA" id="ARBA00004370"/>
    </source>
</evidence>
<comment type="caution">
    <text evidence="11">The sequence shown here is derived from an EMBL/GenBank/DDBJ whole genome shotgun (WGS) entry which is preliminary data.</text>
</comment>
<keyword evidence="12" id="KW-1185">Reference proteome</keyword>
<feature type="transmembrane region" description="Helical" evidence="9">
    <location>
        <begin position="74"/>
        <end position="93"/>
    </location>
</feature>
<evidence type="ECO:0000256" key="8">
    <source>
        <dbReference type="ARBA" id="ARBA00023224"/>
    </source>
</evidence>
<dbReference type="GO" id="GO:0004965">
    <property type="term" value="F:G protein-coupled GABA receptor activity"/>
    <property type="evidence" value="ECO:0007669"/>
    <property type="project" value="InterPro"/>
</dbReference>
<dbReference type="GO" id="GO:0007214">
    <property type="term" value="P:gamma-aminobutyric acid signaling pathway"/>
    <property type="evidence" value="ECO:0007669"/>
    <property type="project" value="TreeGrafter"/>
</dbReference>
<keyword evidence="6 11" id="KW-0675">Receptor</keyword>
<keyword evidence="3 9" id="KW-1133">Transmembrane helix</keyword>
<feature type="domain" description="Receptor ligand binding region" evidence="10">
    <location>
        <begin position="10"/>
        <end position="132"/>
    </location>
</feature>
<organism evidence="11 12">
    <name type="scientific">Geodia barretti</name>
    <name type="common">Barrett's horny sponge</name>
    <dbReference type="NCBI Taxonomy" id="519541"/>
    <lineage>
        <taxon>Eukaryota</taxon>
        <taxon>Metazoa</taxon>
        <taxon>Porifera</taxon>
        <taxon>Demospongiae</taxon>
        <taxon>Heteroscleromorpha</taxon>
        <taxon>Tetractinellida</taxon>
        <taxon>Astrophorina</taxon>
        <taxon>Geodiidae</taxon>
        <taxon>Geodia</taxon>
    </lineage>
</organism>
<evidence type="ECO:0000313" key="11">
    <source>
        <dbReference type="EMBL" id="CAI8034611.1"/>
    </source>
</evidence>
<keyword evidence="4" id="KW-0297">G-protein coupled receptor</keyword>
<comment type="subcellular location">
    <subcellularLocation>
        <location evidence="1">Membrane</location>
    </subcellularLocation>
</comment>
<gene>
    <name evidence="11" type="ORF">GBAR_LOCUS19464</name>
</gene>
<dbReference type="Proteomes" id="UP001174909">
    <property type="component" value="Unassembled WGS sequence"/>
</dbReference>
<keyword evidence="8" id="KW-0807">Transducer</keyword>
<keyword evidence="2 9" id="KW-0812">Transmembrane</keyword>
<feature type="non-terminal residue" evidence="11">
    <location>
        <position position="1"/>
    </location>
</feature>
<evidence type="ECO:0000256" key="4">
    <source>
        <dbReference type="ARBA" id="ARBA00023040"/>
    </source>
</evidence>
<evidence type="ECO:0000256" key="6">
    <source>
        <dbReference type="ARBA" id="ARBA00023170"/>
    </source>
</evidence>
<protein>
    <submittedName>
        <fullName evidence="11">Gamma-aminobutyric acid type B receptor subunit 2</fullName>
    </submittedName>
</protein>
<dbReference type="AlphaFoldDB" id="A0AA35STU7"/>
<evidence type="ECO:0000256" key="2">
    <source>
        <dbReference type="ARBA" id="ARBA00022692"/>
    </source>
</evidence>
<keyword evidence="7" id="KW-0325">Glycoprotein</keyword>
<evidence type="ECO:0000313" key="12">
    <source>
        <dbReference type="Proteomes" id="UP001174909"/>
    </source>
</evidence>
<name>A0AA35STU7_GEOBA</name>
<dbReference type="InterPro" id="IPR002455">
    <property type="entry name" value="GPCR3_GABA-B"/>
</dbReference>
<dbReference type="PANTHER" id="PTHR10519">
    <property type="entry name" value="GABA-B RECEPTOR"/>
    <property type="match status" value="1"/>
</dbReference>
<accession>A0AA35STU7</accession>
<keyword evidence="5 9" id="KW-0472">Membrane</keyword>
<dbReference type="EMBL" id="CASHTH010002742">
    <property type="protein sequence ID" value="CAI8034611.1"/>
    <property type="molecule type" value="Genomic_DNA"/>
</dbReference>
<dbReference type="GO" id="GO:0038039">
    <property type="term" value="C:G protein-coupled receptor heterodimeric complex"/>
    <property type="evidence" value="ECO:0007669"/>
    <property type="project" value="TreeGrafter"/>
</dbReference>
<dbReference type="Pfam" id="PF01094">
    <property type="entry name" value="ANF_receptor"/>
    <property type="match status" value="1"/>
</dbReference>
<evidence type="ECO:0000256" key="9">
    <source>
        <dbReference type="SAM" id="Phobius"/>
    </source>
</evidence>
<sequence length="147" mass="17000">MSEFSRGRLKCNREVALDAFYKQMKYLPTKIGWVASGCSLATQAIAELTHFYNITQLSCISSSPALRNRMRYRYYFQLLASNVLVVHGFFGMIKYFGWKRVRLIAQDEEIYASTMDALKEMLEDYTNVEYSEVRFGSNQGFSSITAF</sequence>
<dbReference type="InterPro" id="IPR028082">
    <property type="entry name" value="Peripla_BP_I"/>
</dbReference>